<evidence type="ECO:0000313" key="3">
    <source>
        <dbReference type="EMBL" id="KAL0348574.1"/>
    </source>
</evidence>
<reference evidence="3" key="2">
    <citation type="journal article" date="2024" name="Plant">
        <title>Genomic evolution and insights into agronomic trait innovations of Sesamum species.</title>
        <authorList>
            <person name="Miao H."/>
            <person name="Wang L."/>
            <person name="Qu L."/>
            <person name="Liu H."/>
            <person name="Sun Y."/>
            <person name="Le M."/>
            <person name="Wang Q."/>
            <person name="Wei S."/>
            <person name="Zheng Y."/>
            <person name="Lin W."/>
            <person name="Duan Y."/>
            <person name="Cao H."/>
            <person name="Xiong S."/>
            <person name="Wang X."/>
            <person name="Wei L."/>
            <person name="Li C."/>
            <person name="Ma Q."/>
            <person name="Ju M."/>
            <person name="Zhao R."/>
            <person name="Li G."/>
            <person name="Mu C."/>
            <person name="Tian Q."/>
            <person name="Mei H."/>
            <person name="Zhang T."/>
            <person name="Gao T."/>
            <person name="Zhang H."/>
        </authorList>
    </citation>
    <scope>NUCLEOTIDE SEQUENCE</scope>
    <source>
        <strain evidence="3">G01</strain>
    </source>
</reference>
<protein>
    <submittedName>
        <fullName evidence="3">Enoyl-CoA hydratase 1, peroxisomal</fullName>
    </submittedName>
</protein>
<feature type="region of interest" description="Disordered" evidence="2">
    <location>
        <begin position="1"/>
        <end position="24"/>
    </location>
</feature>
<comment type="similarity">
    <text evidence="1">Belongs to the enoyl-CoA hydratase/isomerase family.</text>
</comment>
<reference evidence="3" key="1">
    <citation type="submission" date="2020-06" db="EMBL/GenBank/DDBJ databases">
        <authorList>
            <person name="Li T."/>
            <person name="Hu X."/>
            <person name="Zhang T."/>
            <person name="Song X."/>
            <person name="Zhang H."/>
            <person name="Dai N."/>
            <person name="Sheng W."/>
            <person name="Hou X."/>
            <person name="Wei L."/>
        </authorList>
    </citation>
    <scope>NUCLEOTIDE SEQUENCE</scope>
    <source>
        <strain evidence="3">G01</strain>
        <tissue evidence="3">Leaf</tissue>
    </source>
</reference>
<dbReference type="PANTHER" id="PTHR43802">
    <property type="entry name" value="ENOYL-COA HYDRATASE"/>
    <property type="match status" value="1"/>
</dbReference>
<sequence>MHSRIVPSEEKGTTQNGSPTPPPEKLIFVHRQPNGVAYVIINRPKSLNSLTRSMMGDLAKAIKSLDSDYSVRVIILSGSGRAFCSGVDLTAAEDVFKGDVKDVETDPVAQMERCKKPIIGAINGFAVTAGFEIALACDLLVASKEAKFMDTHARFGIFPSWGLSQKLSRIIGPSRAREVSLTAMAVTAEQAERWGLVNHVVEGSELLKKARQIAEAIIKNNEDLVLRYKAVINDGFKQDLGHALALEKERAHEYYAGMTKEQFKKMQEFIAGRSSKKTPSKL</sequence>
<comment type="caution">
    <text evidence="3">The sequence shown here is derived from an EMBL/GenBank/DDBJ whole genome shotgun (WGS) entry which is preliminary data.</text>
</comment>
<dbReference type="NCBIfam" id="NF004840">
    <property type="entry name" value="PRK06190.1"/>
    <property type="match status" value="1"/>
</dbReference>
<dbReference type="AlphaFoldDB" id="A0AAW2NXV2"/>
<dbReference type="PANTHER" id="PTHR43802:SF1">
    <property type="entry name" value="IP11341P-RELATED"/>
    <property type="match status" value="1"/>
</dbReference>
<dbReference type="Gene3D" id="3.90.226.10">
    <property type="entry name" value="2-enoyl-CoA Hydratase, Chain A, domain 1"/>
    <property type="match status" value="1"/>
</dbReference>
<dbReference type="FunFam" id="3.90.226.10:FF:000054">
    <property type="entry name" value="probable enoyl-CoA hydratase 1, peroxisomal"/>
    <property type="match status" value="1"/>
</dbReference>
<name>A0AAW2NXV2_9LAMI</name>
<dbReference type="SUPFAM" id="SSF52096">
    <property type="entry name" value="ClpP/crotonase"/>
    <property type="match status" value="1"/>
</dbReference>
<evidence type="ECO:0000256" key="2">
    <source>
        <dbReference type="SAM" id="MobiDB-lite"/>
    </source>
</evidence>
<dbReference type="CDD" id="cd06558">
    <property type="entry name" value="crotonase-like"/>
    <property type="match status" value="1"/>
</dbReference>
<accession>A0AAW2NXV2</accession>
<organism evidence="3">
    <name type="scientific">Sesamum angustifolium</name>
    <dbReference type="NCBI Taxonomy" id="2727405"/>
    <lineage>
        <taxon>Eukaryota</taxon>
        <taxon>Viridiplantae</taxon>
        <taxon>Streptophyta</taxon>
        <taxon>Embryophyta</taxon>
        <taxon>Tracheophyta</taxon>
        <taxon>Spermatophyta</taxon>
        <taxon>Magnoliopsida</taxon>
        <taxon>eudicotyledons</taxon>
        <taxon>Gunneridae</taxon>
        <taxon>Pentapetalae</taxon>
        <taxon>asterids</taxon>
        <taxon>lamiids</taxon>
        <taxon>Lamiales</taxon>
        <taxon>Pedaliaceae</taxon>
        <taxon>Sesamum</taxon>
    </lineage>
</organism>
<dbReference type="InterPro" id="IPR029045">
    <property type="entry name" value="ClpP/crotonase-like_dom_sf"/>
</dbReference>
<dbReference type="Pfam" id="PF00378">
    <property type="entry name" value="ECH_1"/>
    <property type="match status" value="1"/>
</dbReference>
<proteinExistence type="inferred from homology"/>
<gene>
    <name evidence="3" type="ORF">Sangu_1085200</name>
</gene>
<dbReference type="EMBL" id="JACGWK010000006">
    <property type="protein sequence ID" value="KAL0348574.1"/>
    <property type="molecule type" value="Genomic_DNA"/>
</dbReference>
<dbReference type="InterPro" id="IPR001753">
    <property type="entry name" value="Enoyl-CoA_hydra/iso"/>
</dbReference>
<dbReference type="GO" id="GO:0005777">
    <property type="term" value="C:peroxisome"/>
    <property type="evidence" value="ECO:0007669"/>
    <property type="project" value="TreeGrafter"/>
</dbReference>
<evidence type="ECO:0000256" key="1">
    <source>
        <dbReference type="ARBA" id="ARBA00005254"/>
    </source>
</evidence>